<organism evidence="1 2">
    <name type="scientific">Sporolactobacillus inulinus</name>
    <dbReference type="NCBI Taxonomy" id="2078"/>
    <lineage>
        <taxon>Bacteria</taxon>
        <taxon>Bacillati</taxon>
        <taxon>Bacillota</taxon>
        <taxon>Bacilli</taxon>
        <taxon>Bacillales</taxon>
        <taxon>Sporolactobacillaceae</taxon>
        <taxon>Sporolactobacillus</taxon>
    </lineage>
</organism>
<dbReference type="Proteomes" id="UP000319716">
    <property type="component" value="Unassembled WGS sequence"/>
</dbReference>
<reference evidence="1 2" key="1">
    <citation type="submission" date="2017-11" db="EMBL/GenBank/DDBJ databases">
        <title>Draft Genome Sequence of Sporolactobacillus inulinus NBRC 111894 Isolated from Koso, a Japanese Sugar-Vegetable Fermented Beverage.</title>
        <authorList>
            <person name="Chiou T.Y."/>
            <person name="Oshima K."/>
            <person name="Suda W."/>
            <person name="Hattori M."/>
            <person name="Takahashi T."/>
        </authorList>
    </citation>
    <scope>NUCLEOTIDE SEQUENCE [LARGE SCALE GENOMIC DNA]</scope>
    <source>
        <strain evidence="1 2">NBRC111894</strain>
    </source>
</reference>
<accession>A0A4Y1ZDN5</accession>
<gene>
    <name evidence="1" type="ORF">NBRC111894_2780</name>
</gene>
<evidence type="ECO:0000313" key="2">
    <source>
        <dbReference type="Proteomes" id="UP000319716"/>
    </source>
</evidence>
<name>A0A4Y1ZDN5_9BACL</name>
<protein>
    <submittedName>
        <fullName evidence="1">Uncharacterized protein</fullName>
    </submittedName>
</protein>
<dbReference type="EMBL" id="BEXB01000023">
    <property type="protein sequence ID" value="GAY77226.1"/>
    <property type="molecule type" value="Genomic_DNA"/>
</dbReference>
<sequence length="47" mass="5487">MKVVQRLAALLYKLYGPLKFALPEICRRMIRGIKAIKNEIKKDAEQQ</sequence>
<dbReference type="AlphaFoldDB" id="A0A4Y1ZDN5"/>
<comment type="caution">
    <text evidence="1">The sequence shown here is derived from an EMBL/GenBank/DDBJ whole genome shotgun (WGS) entry which is preliminary data.</text>
</comment>
<proteinExistence type="predicted"/>
<evidence type="ECO:0000313" key="1">
    <source>
        <dbReference type="EMBL" id="GAY77226.1"/>
    </source>
</evidence>